<dbReference type="Proteomes" id="UP000008694">
    <property type="component" value="Unassembled WGS sequence"/>
</dbReference>
<evidence type="ECO:0000313" key="1">
    <source>
        <dbReference type="EMBL" id="EFH65578.1"/>
    </source>
</evidence>
<dbReference type="AlphaFoldDB" id="D7KXN6"/>
<dbReference type="InterPro" id="IPR038899">
    <property type="entry name" value="METTL22"/>
</dbReference>
<evidence type="ECO:0000313" key="2">
    <source>
        <dbReference type="Proteomes" id="UP000008694"/>
    </source>
</evidence>
<dbReference type="eggNOG" id="KOG2497">
    <property type="taxonomic scope" value="Eukaryota"/>
</dbReference>
<dbReference type="Gramene" id="scaffold_203081.1">
    <property type="protein sequence ID" value="scaffold_203081.1"/>
    <property type="gene ID" value="scaffold_203081.1"/>
</dbReference>
<organism evidence="2">
    <name type="scientific">Arabidopsis lyrata subsp. lyrata</name>
    <name type="common">Lyre-leaved rock-cress</name>
    <dbReference type="NCBI Taxonomy" id="81972"/>
    <lineage>
        <taxon>Eukaryota</taxon>
        <taxon>Viridiplantae</taxon>
        <taxon>Streptophyta</taxon>
        <taxon>Embryophyta</taxon>
        <taxon>Tracheophyta</taxon>
        <taxon>Spermatophyta</taxon>
        <taxon>Magnoliopsida</taxon>
        <taxon>eudicotyledons</taxon>
        <taxon>Gunneridae</taxon>
        <taxon>Pentapetalae</taxon>
        <taxon>rosids</taxon>
        <taxon>malvids</taxon>
        <taxon>Brassicales</taxon>
        <taxon>Brassicaceae</taxon>
        <taxon>Camelineae</taxon>
        <taxon>Arabidopsis</taxon>
    </lineage>
</organism>
<keyword evidence="2" id="KW-1185">Reference proteome</keyword>
<dbReference type="HOGENOM" id="CLU_048361_3_1_1"/>
<protein>
    <recommendedName>
        <fullName evidence="3">Methyltransferase</fullName>
    </recommendedName>
</protein>
<reference evidence="2" key="1">
    <citation type="journal article" date="2011" name="Nat. Genet.">
        <title>The Arabidopsis lyrata genome sequence and the basis of rapid genome size change.</title>
        <authorList>
            <person name="Hu T.T."/>
            <person name="Pattyn P."/>
            <person name="Bakker E.G."/>
            <person name="Cao J."/>
            <person name="Cheng J.-F."/>
            <person name="Clark R.M."/>
            <person name="Fahlgren N."/>
            <person name="Fawcett J.A."/>
            <person name="Grimwood J."/>
            <person name="Gundlach H."/>
            <person name="Haberer G."/>
            <person name="Hollister J.D."/>
            <person name="Ossowski S."/>
            <person name="Ottilar R.P."/>
            <person name="Salamov A.A."/>
            <person name="Schneeberger K."/>
            <person name="Spannagl M."/>
            <person name="Wang X."/>
            <person name="Yang L."/>
            <person name="Nasrallah M.E."/>
            <person name="Bergelson J."/>
            <person name="Carrington J.C."/>
            <person name="Gaut B.S."/>
            <person name="Schmutz J."/>
            <person name="Mayer K.F.X."/>
            <person name="Van de Peer Y."/>
            <person name="Grigoriev I.V."/>
            <person name="Nordborg M."/>
            <person name="Weigel D."/>
            <person name="Guo Y.-L."/>
        </authorList>
    </citation>
    <scope>NUCLEOTIDE SEQUENCE [LARGE SCALE GENOMIC DNA]</scope>
    <source>
        <strain evidence="2">cv. MN47</strain>
    </source>
</reference>
<dbReference type="PANTHER" id="PTHR23108">
    <property type="entry name" value="METHYLTRANSFERASE-RELATED"/>
    <property type="match status" value="1"/>
</dbReference>
<evidence type="ECO:0008006" key="3">
    <source>
        <dbReference type="Google" id="ProtNLM"/>
    </source>
</evidence>
<gene>
    <name evidence="1" type="ORF">ARALYDRAFT_896007</name>
</gene>
<dbReference type="GO" id="GO:0008276">
    <property type="term" value="F:protein methyltransferase activity"/>
    <property type="evidence" value="ECO:0007669"/>
    <property type="project" value="InterPro"/>
</dbReference>
<name>D7KXN6_ARALL</name>
<proteinExistence type="predicted"/>
<dbReference type="STRING" id="81972.D7KXN6"/>
<accession>D7KXN6</accession>
<dbReference type="PANTHER" id="PTHR23108:SF0">
    <property type="entry name" value="METHYLTRANSFERASE-LIKE PROTEIN 22"/>
    <property type="match status" value="1"/>
</dbReference>
<dbReference type="GO" id="GO:0005634">
    <property type="term" value="C:nucleus"/>
    <property type="evidence" value="ECO:0007669"/>
    <property type="project" value="TreeGrafter"/>
</dbReference>
<dbReference type="EMBL" id="GL348714">
    <property type="protein sequence ID" value="EFH65578.1"/>
    <property type="molecule type" value="Genomic_DNA"/>
</dbReference>
<sequence>MALCLWNSVPLDYGYSSTPSHLARVLNWMSDWPIQDSRGDCRDPENFCWSKQDFEQVKSASFIFAAAHVIYSDDLTIALFRMLRRVMTFGCDKDWRNDTTSALMIVANGYTCFRSYVKEDATGEQEENRSFVGKRIDVTQIPQYLKGYDRGDDVELWEIKYVL</sequence>